<accession>A0A0R2I1T4</accession>
<evidence type="ECO:0000313" key="3">
    <source>
        <dbReference type="Proteomes" id="UP000050934"/>
    </source>
</evidence>
<evidence type="ECO:0000256" key="1">
    <source>
        <dbReference type="HAMAP-Rule" id="MF_01526"/>
    </source>
</evidence>
<dbReference type="InterPro" id="IPR010368">
    <property type="entry name" value="Com_YlbF"/>
</dbReference>
<dbReference type="HAMAP" id="MF_01526">
    <property type="entry name" value="UPF0342"/>
    <property type="match status" value="1"/>
</dbReference>
<dbReference type="Proteomes" id="UP000050934">
    <property type="component" value="Unassembled WGS sequence"/>
</dbReference>
<dbReference type="STRING" id="396268.IV45_GL000221"/>
<reference evidence="2 3" key="1">
    <citation type="journal article" date="2015" name="Genome Announc.">
        <title>Expanding the biotechnology potential of lactobacilli through comparative genomics of 213 strains and associated genera.</title>
        <authorList>
            <person name="Sun Z."/>
            <person name="Harris H.M."/>
            <person name="McCann A."/>
            <person name="Guo C."/>
            <person name="Argimon S."/>
            <person name="Zhang W."/>
            <person name="Yang X."/>
            <person name="Jeffery I.B."/>
            <person name="Cooney J.C."/>
            <person name="Kagawa T.F."/>
            <person name="Liu W."/>
            <person name="Song Y."/>
            <person name="Salvetti E."/>
            <person name="Wrobel A."/>
            <person name="Rasinkangas P."/>
            <person name="Parkhill J."/>
            <person name="Rea M.C."/>
            <person name="O'Sullivan O."/>
            <person name="Ritari J."/>
            <person name="Douillard F.P."/>
            <person name="Paul Ross R."/>
            <person name="Yang R."/>
            <person name="Briner A.E."/>
            <person name="Felis G.E."/>
            <person name="de Vos W.M."/>
            <person name="Barrangou R."/>
            <person name="Klaenhammer T.R."/>
            <person name="Caufield P.W."/>
            <person name="Cui Y."/>
            <person name="Zhang H."/>
            <person name="O'Toole P.W."/>
        </authorList>
    </citation>
    <scope>NUCLEOTIDE SEQUENCE [LARGE SCALE GENOMIC DNA]</scope>
    <source>
        <strain evidence="2 3">DSM 17896</strain>
    </source>
</reference>
<sequence>MVVNIYDTANELEQQMSQTQEFQALKQAFDALKADQATFDLFKKFQQSQAQAQQKQMKGEKLSDDEIKNVQDLAKQVSQKDAVRALMDKEKQVDNMLQQLNDTITKPIQDLYKQALQ</sequence>
<dbReference type="RefSeq" id="WP_057740627.1">
    <property type="nucleotide sequence ID" value="NZ_JQBW01000006.1"/>
</dbReference>
<dbReference type="InterPro" id="IPR023378">
    <property type="entry name" value="YheA/YmcA-like_dom_sf"/>
</dbReference>
<protein>
    <recommendedName>
        <fullName evidence="1">UPF0342 protein IV45_GL000221</fullName>
    </recommendedName>
</protein>
<dbReference type="EMBL" id="JQBW01000006">
    <property type="protein sequence ID" value="KRN59183.1"/>
    <property type="molecule type" value="Genomic_DNA"/>
</dbReference>
<keyword evidence="3" id="KW-1185">Reference proteome</keyword>
<dbReference type="Gene3D" id="1.20.1500.10">
    <property type="entry name" value="YheA/YmcA-like"/>
    <property type="match status" value="1"/>
</dbReference>
<dbReference type="OrthoDB" id="9811402at2"/>
<name>A0A0R2I1T4_9LACO</name>
<comment type="caution">
    <text evidence="2">The sequence shown here is derived from an EMBL/GenBank/DDBJ whole genome shotgun (WGS) entry which is preliminary data.</text>
</comment>
<dbReference type="SUPFAM" id="SSF158622">
    <property type="entry name" value="YheA/YmcA-like"/>
    <property type="match status" value="1"/>
</dbReference>
<dbReference type="PATRIC" id="fig|396268.3.peg.222"/>
<proteinExistence type="inferred from homology"/>
<dbReference type="AlphaFoldDB" id="A0A0R2I1T4"/>
<dbReference type="Pfam" id="PF06133">
    <property type="entry name" value="Com_YlbF"/>
    <property type="match status" value="1"/>
</dbReference>
<gene>
    <name evidence="2" type="ORF">IV45_GL000221</name>
</gene>
<organism evidence="2 3">
    <name type="scientific">Limosilactobacillus secaliphilus</name>
    <dbReference type="NCBI Taxonomy" id="396268"/>
    <lineage>
        <taxon>Bacteria</taxon>
        <taxon>Bacillati</taxon>
        <taxon>Bacillota</taxon>
        <taxon>Bacilli</taxon>
        <taxon>Lactobacillales</taxon>
        <taxon>Lactobacillaceae</taxon>
        <taxon>Limosilactobacillus</taxon>
    </lineage>
</organism>
<evidence type="ECO:0000313" key="2">
    <source>
        <dbReference type="EMBL" id="KRN59183.1"/>
    </source>
</evidence>
<comment type="similarity">
    <text evidence="1">Belongs to the UPF0342 family.</text>
</comment>